<name>A0A225WXF2_9STRA</name>
<sequence>MPKEISRVVPAGNGTSHEADALEDKARVEATDNQETKVETSEDDDMESSSEPPVFDDMETEPLTFVEMHAYLVTQLQGISNKEAKNVESASAFMQQLIQEVFTSHASDWIQPGRRRCLELNDIEMQKMFDLFLIDAQENQADARKWRARLQTLTRTIYKSHGSMCETLDVSVKSVQARPGPAVNPWSQRLFTNPAQEDEDVDIPKGLTRGHLGGTILCHKLPDFLKRVCTNEAYRKIQDTIKAQVEGDLILQLYQVFRVYPQFQSLLKEAKQICYDRGQHAIHLIFWTREMADKQNKLCTTCTMQLNPSVSKKPPRVKHSHALQYGLLFVAKDVRGAVLCVQCQFCQYFGREMDVDGKKESGPELSNIQTSLSRAAEMQLRHIHVAGNSALIIDQMRHRKSPKAPHLRTAEQLANIAMDERVNRQIFKSDQVEHIPPWDNVLRIASGDMEHWKDAYLETGSGMPDFSGEYYTNDRKSNFTN</sequence>
<keyword evidence="3" id="KW-1185">Reference proteome</keyword>
<evidence type="ECO:0000313" key="3">
    <source>
        <dbReference type="Proteomes" id="UP000198211"/>
    </source>
</evidence>
<dbReference type="OrthoDB" id="128868at2759"/>
<accession>A0A225WXF2</accession>
<dbReference type="AlphaFoldDB" id="A0A225WXF2"/>
<dbReference type="Proteomes" id="UP000198211">
    <property type="component" value="Unassembled WGS sequence"/>
</dbReference>
<feature type="compositionally biased region" description="Basic and acidic residues" evidence="1">
    <location>
        <begin position="17"/>
        <end position="40"/>
    </location>
</feature>
<evidence type="ECO:0008006" key="4">
    <source>
        <dbReference type="Google" id="ProtNLM"/>
    </source>
</evidence>
<feature type="compositionally biased region" description="Acidic residues" evidence="1">
    <location>
        <begin position="41"/>
        <end position="55"/>
    </location>
</feature>
<feature type="region of interest" description="Disordered" evidence="1">
    <location>
        <begin position="1"/>
        <end position="55"/>
    </location>
</feature>
<protein>
    <recommendedName>
        <fullName evidence="4">RNase H type-1 domain-containing protein</fullName>
    </recommendedName>
</protein>
<reference evidence="3" key="1">
    <citation type="submission" date="2017-03" db="EMBL/GenBank/DDBJ databases">
        <title>Phytopthora megakarya and P. palmivora, two closely related causual agents of cacao black pod achieved similar genome size and gene model numbers by different mechanisms.</title>
        <authorList>
            <person name="Ali S."/>
            <person name="Shao J."/>
            <person name="Larry D.J."/>
            <person name="Kronmiller B."/>
            <person name="Shen D."/>
            <person name="Strem M.D."/>
            <person name="Melnick R.L."/>
            <person name="Guiltinan M.J."/>
            <person name="Tyler B.M."/>
            <person name="Meinhardt L.W."/>
            <person name="Bailey B.A."/>
        </authorList>
    </citation>
    <scope>NUCLEOTIDE SEQUENCE [LARGE SCALE GENOMIC DNA]</scope>
    <source>
        <strain evidence="3">zdho120</strain>
    </source>
</reference>
<evidence type="ECO:0000256" key="1">
    <source>
        <dbReference type="SAM" id="MobiDB-lite"/>
    </source>
</evidence>
<comment type="caution">
    <text evidence="2">The sequence shown here is derived from an EMBL/GenBank/DDBJ whole genome shotgun (WGS) entry which is preliminary data.</text>
</comment>
<gene>
    <name evidence="2" type="ORF">PHMEG_0003009</name>
</gene>
<proteinExistence type="predicted"/>
<organism evidence="2 3">
    <name type="scientific">Phytophthora megakarya</name>
    <dbReference type="NCBI Taxonomy" id="4795"/>
    <lineage>
        <taxon>Eukaryota</taxon>
        <taxon>Sar</taxon>
        <taxon>Stramenopiles</taxon>
        <taxon>Oomycota</taxon>
        <taxon>Peronosporomycetes</taxon>
        <taxon>Peronosporales</taxon>
        <taxon>Peronosporaceae</taxon>
        <taxon>Phytophthora</taxon>
    </lineage>
</organism>
<evidence type="ECO:0000313" key="2">
    <source>
        <dbReference type="EMBL" id="OWZ22316.1"/>
    </source>
</evidence>
<dbReference type="EMBL" id="NBNE01000146">
    <property type="protein sequence ID" value="OWZ22316.1"/>
    <property type="molecule type" value="Genomic_DNA"/>
</dbReference>